<comment type="caution">
    <text evidence="6">Lacks conserved residue(s) required for the propagation of feature annotation.</text>
</comment>
<dbReference type="AlphaFoldDB" id="A0A3P3VJW5"/>
<dbReference type="InterPro" id="IPR029063">
    <property type="entry name" value="SAM-dependent_MTases_sf"/>
</dbReference>
<dbReference type="EMBL" id="QWEZ01000002">
    <property type="protein sequence ID" value="RRJ82617.1"/>
    <property type="molecule type" value="Genomic_DNA"/>
</dbReference>
<comment type="function">
    <text evidence="6">Specifically methylates the N7 position of guanine in position 527 of 16S rRNA.</text>
</comment>
<dbReference type="EC" id="2.1.1.170" evidence="6"/>
<dbReference type="Proteomes" id="UP000280792">
    <property type="component" value="Unassembled WGS sequence"/>
</dbReference>
<keyword evidence="4 6" id="KW-0808">Transferase</keyword>
<keyword evidence="8" id="KW-1185">Reference proteome</keyword>
<keyword evidence="1 6" id="KW-0963">Cytoplasm</keyword>
<keyword evidence="2 6" id="KW-0698">rRNA processing</keyword>
<feature type="binding site" evidence="6">
    <location>
        <position position="83"/>
    </location>
    <ligand>
        <name>S-adenosyl-L-methionine</name>
        <dbReference type="ChEBI" id="CHEBI:59789"/>
    </ligand>
</feature>
<accession>A0A3P3VJW5</accession>
<evidence type="ECO:0000256" key="5">
    <source>
        <dbReference type="ARBA" id="ARBA00022691"/>
    </source>
</evidence>
<comment type="subcellular location">
    <subcellularLocation>
        <location evidence="6">Cytoplasm</location>
    </subcellularLocation>
</comment>
<sequence>MVTDALAGDFARGIEKMGLSLDGAAQQKLLEYLRLLAKWNRAYNLTAVRNIEDMLPRHLLDSLSVSPYLVGDRVLDVGTGPGLPGIPLSITYPERQFTLLDSNGKKTRFLHQAVVELKLTNIRVCQSRIEAFVDAEPFDAILSRAFSTLLDMVKGCYELCAAGGYFLAMKGVYPQQELEELLQHYPQLEVESVLPLNVPESEGERHLVVLRKPSA</sequence>
<reference evidence="7 8" key="1">
    <citation type="submission" date="2018-08" db="EMBL/GenBank/DDBJ databases">
        <authorList>
            <person name="Khan S.A."/>
        </authorList>
    </citation>
    <scope>NUCLEOTIDE SEQUENCE [LARGE SCALE GENOMIC DNA]</scope>
    <source>
        <strain evidence="7 8">GTF-13</strain>
    </source>
</reference>
<dbReference type="Gene3D" id="3.40.50.150">
    <property type="entry name" value="Vaccinia Virus protein VP39"/>
    <property type="match status" value="1"/>
</dbReference>
<evidence type="ECO:0000256" key="2">
    <source>
        <dbReference type="ARBA" id="ARBA00022552"/>
    </source>
</evidence>
<feature type="binding site" evidence="6">
    <location>
        <position position="78"/>
    </location>
    <ligand>
        <name>S-adenosyl-L-methionine</name>
        <dbReference type="ChEBI" id="CHEBI:59789"/>
    </ligand>
</feature>
<comment type="caution">
    <text evidence="7">The sequence shown here is derived from an EMBL/GenBank/DDBJ whole genome shotgun (WGS) entry which is preliminary data.</text>
</comment>
<keyword evidence="3 6" id="KW-0489">Methyltransferase</keyword>
<dbReference type="CDD" id="cd02440">
    <property type="entry name" value="AdoMet_MTases"/>
    <property type="match status" value="1"/>
</dbReference>
<evidence type="ECO:0000313" key="8">
    <source>
        <dbReference type="Proteomes" id="UP000280792"/>
    </source>
</evidence>
<protein>
    <recommendedName>
        <fullName evidence="6">Ribosomal RNA small subunit methyltransferase G</fullName>
        <ecNumber evidence="6">2.1.1.170</ecNumber>
    </recommendedName>
    <alternativeName>
        <fullName evidence="6">16S rRNA 7-methylguanosine methyltransferase</fullName>
        <shortName evidence="6">16S rRNA m7G methyltransferase</shortName>
    </alternativeName>
</protein>
<comment type="similarity">
    <text evidence="6">Belongs to the methyltransferase superfamily. RNA methyltransferase RsmG family.</text>
</comment>
<organism evidence="7 8">
    <name type="scientific">Aestuariirhabdus litorea</name>
    <dbReference type="NCBI Taxonomy" id="2528527"/>
    <lineage>
        <taxon>Bacteria</taxon>
        <taxon>Pseudomonadati</taxon>
        <taxon>Pseudomonadota</taxon>
        <taxon>Gammaproteobacteria</taxon>
        <taxon>Oceanospirillales</taxon>
        <taxon>Aestuariirhabdaceae</taxon>
        <taxon>Aestuariirhabdus</taxon>
    </lineage>
</organism>
<reference evidence="7 8" key="2">
    <citation type="submission" date="2018-12" db="EMBL/GenBank/DDBJ databases">
        <title>Simiduia agarivorans gen. nov., sp. nov., a marine, agarolytic bacterium isolated from shallow coastal water from Keelung, Taiwan.</title>
        <authorList>
            <person name="Shieh W.Y."/>
        </authorList>
    </citation>
    <scope>NUCLEOTIDE SEQUENCE [LARGE SCALE GENOMIC DNA]</scope>
    <source>
        <strain evidence="7 8">GTF-13</strain>
    </source>
</reference>
<proteinExistence type="inferred from homology"/>
<dbReference type="HAMAP" id="MF_00074">
    <property type="entry name" value="16SrRNA_methyltr_G"/>
    <property type="match status" value="1"/>
</dbReference>
<dbReference type="PANTHER" id="PTHR31760">
    <property type="entry name" value="S-ADENOSYL-L-METHIONINE-DEPENDENT METHYLTRANSFERASES SUPERFAMILY PROTEIN"/>
    <property type="match status" value="1"/>
</dbReference>
<evidence type="ECO:0000256" key="3">
    <source>
        <dbReference type="ARBA" id="ARBA00022603"/>
    </source>
</evidence>
<feature type="binding site" evidence="6">
    <location>
        <begin position="129"/>
        <end position="130"/>
    </location>
    <ligand>
        <name>S-adenosyl-L-methionine</name>
        <dbReference type="ChEBI" id="CHEBI:59789"/>
    </ligand>
</feature>
<dbReference type="Pfam" id="PF02527">
    <property type="entry name" value="GidB"/>
    <property type="match status" value="1"/>
</dbReference>
<dbReference type="GO" id="GO:0005829">
    <property type="term" value="C:cytosol"/>
    <property type="evidence" value="ECO:0007669"/>
    <property type="project" value="TreeGrafter"/>
</dbReference>
<feature type="binding site" evidence="6">
    <location>
        <position position="144"/>
    </location>
    <ligand>
        <name>S-adenosyl-L-methionine</name>
        <dbReference type="ChEBI" id="CHEBI:59789"/>
    </ligand>
</feature>
<dbReference type="InterPro" id="IPR003682">
    <property type="entry name" value="rRNA_ssu_MeTfrase_G"/>
</dbReference>
<evidence type="ECO:0000256" key="6">
    <source>
        <dbReference type="HAMAP-Rule" id="MF_00074"/>
    </source>
</evidence>
<dbReference type="NCBIfam" id="TIGR00138">
    <property type="entry name" value="rsmG_gidB"/>
    <property type="match status" value="1"/>
</dbReference>
<gene>
    <name evidence="6 7" type="primary">rsmG</name>
    <name evidence="7" type="ORF">D0544_12190</name>
</gene>
<dbReference type="SUPFAM" id="SSF53335">
    <property type="entry name" value="S-adenosyl-L-methionine-dependent methyltransferases"/>
    <property type="match status" value="1"/>
</dbReference>
<keyword evidence="5 6" id="KW-0949">S-adenosyl-L-methionine</keyword>
<comment type="catalytic activity">
    <reaction evidence="6">
        <text>guanosine(527) in 16S rRNA + S-adenosyl-L-methionine = N(7)-methylguanosine(527) in 16S rRNA + S-adenosyl-L-homocysteine</text>
        <dbReference type="Rhea" id="RHEA:42732"/>
        <dbReference type="Rhea" id="RHEA-COMP:10209"/>
        <dbReference type="Rhea" id="RHEA-COMP:10210"/>
        <dbReference type="ChEBI" id="CHEBI:57856"/>
        <dbReference type="ChEBI" id="CHEBI:59789"/>
        <dbReference type="ChEBI" id="CHEBI:74269"/>
        <dbReference type="ChEBI" id="CHEBI:74480"/>
        <dbReference type="EC" id="2.1.1.170"/>
    </reaction>
</comment>
<dbReference type="PIRSF" id="PIRSF003078">
    <property type="entry name" value="GidB"/>
    <property type="match status" value="1"/>
</dbReference>
<evidence type="ECO:0000256" key="1">
    <source>
        <dbReference type="ARBA" id="ARBA00022490"/>
    </source>
</evidence>
<dbReference type="RefSeq" id="WP_125016519.1">
    <property type="nucleotide sequence ID" value="NZ_QWEZ01000002.1"/>
</dbReference>
<dbReference type="GO" id="GO:0070043">
    <property type="term" value="F:rRNA (guanine-N7-)-methyltransferase activity"/>
    <property type="evidence" value="ECO:0007669"/>
    <property type="project" value="UniProtKB-UniRule"/>
</dbReference>
<evidence type="ECO:0000256" key="4">
    <source>
        <dbReference type="ARBA" id="ARBA00022679"/>
    </source>
</evidence>
<dbReference type="PANTHER" id="PTHR31760:SF0">
    <property type="entry name" value="S-ADENOSYL-L-METHIONINE-DEPENDENT METHYLTRANSFERASES SUPERFAMILY PROTEIN"/>
    <property type="match status" value="1"/>
</dbReference>
<name>A0A3P3VJW5_9GAMM</name>
<evidence type="ECO:0000313" key="7">
    <source>
        <dbReference type="EMBL" id="RRJ82617.1"/>
    </source>
</evidence>